<dbReference type="RefSeq" id="WP_343803217.1">
    <property type="nucleotide sequence ID" value="NZ_BAAAET010000001.1"/>
</dbReference>
<sequence>MKHPCEIKEALLALPDQQLHYRIYRNRHAMTDRRLLLIHGAGVAGEDTWHMLTAFLTQWSEILVPDLRGAGNSYYPDRQEHAFDVYDLVSDMGALVDHLGWWQFDLGGYSLGGLVSMLLKQRYSDRIGKQYLLESAVLDRPDWESTVELRRRYSEAAVHLRSTDRDQGIRQFLDTISPNRKVSPQTESVAVSRLARRPLGFAHSLDAVTSAINSIDREALLAAQGDVSSFIGGQSVELMHQLHLSLAEQMANWHYFMVPGTDHSLPFQKPRQIARIMNEELERYL</sequence>
<dbReference type="Pfam" id="PF00561">
    <property type="entry name" value="Abhydrolase_1"/>
    <property type="match status" value="1"/>
</dbReference>
<evidence type="ECO:0000313" key="2">
    <source>
        <dbReference type="EMBL" id="GAA0686340.1"/>
    </source>
</evidence>
<dbReference type="InterPro" id="IPR000073">
    <property type="entry name" value="AB_hydrolase_1"/>
</dbReference>
<dbReference type="InterPro" id="IPR050266">
    <property type="entry name" value="AB_hydrolase_sf"/>
</dbReference>
<feature type="domain" description="AB hydrolase-1" evidence="1">
    <location>
        <begin position="35"/>
        <end position="148"/>
    </location>
</feature>
<keyword evidence="3" id="KW-1185">Reference proteome</keyword>
<organism evidence="2 3">
    <name type="scientific">Marinobacterium maritimum</name>
    <dbReference type="NCBI Taxonomy" id="500162"/>
    <lineage>
        <taxon>Bacteria</taxon>
        <taxon>Pseudomonadati</taxon>
        <taxon>Pseudomonadota</taxon>
        <taxon>Gammaproteobacteria</taxon>
        <taxon>Oceanospirillales</taxon>
        <taxon>Oceanospirillaceae</taxon>
        <taxon>Marinobacterium</taxon>
    </lineage>
</organism>
<dbReference type="InterPro" id="IPR029058">
    <property type="entry name" value="AB_hydrolase_fold"/>
</dbReference>
<dbReference type="PANTHER" id="PTHR43798">
    <property type="entry name" value="MONOACYLGLYCEROL LIPASE"/>
    <property type="match status" value="1"/>
</dbReference>
<name>A0ABN1I3Q0_9GAMM</name>
<proteinExistence type="predicted"/>
<dbReference type="EMBL" id="BAAAET010000001">
    <property type="protein sequence ID" value="GAA0686340.1"/>
    <property type="molecule type" value="Genomic_DNA"/>
</dbReference>
<gene>
    <name evidence="2" type="primary">menH</name>
    <name evidence="2" type="ORF">GCM10009104_10240</name>
</gene>
<dbReference type="Gene3D" id="3.40.50.1820">
    <property type="entry name" value="alpha/beta hydrolase"/>
    <property type="match status" value="1"/>
</dbReference>
<accession>A0ABN1I3Q0</accession>
<dbReference type="SUPFAM" id="SSF53474">
    <property type="entry name" value="alpha/beta-Hydrolases"/>
    <property type="match status" value="1"/>
</dbReference>
<dbReference type="Proteomes" id="UP001499915">
    <property type="component" value="Unassembled WGS sequence"/>
</dbReference>
<protein>
    <submittedName>
        <fullName evidence="2">2-succinyl-6-hydroxy-2, 4-cyclohexadiene-1-carboxy late synthase</fullName>
    </submittedName>
</protein>
<comment type="caution">
    <text evidence="2">The sequence shown here is derived from an EMBL/GenBank/DDBJ whole genome shotgun (WGS) entry which is preliminary data.</text>
</comment>
<dbReference type="PANTHER" id="PTHR43798:SF33">
    <property type="entry name" value="HYDROLASE, PUTATIVE (AFU_ORTHOLOGUE AFUA_2G14860)-RELATED"/>
    <property type="match status" value="1"/>
</dbReference>
<evidence type="ECO:0000313" key="3">
    <source>
        <dbReference type="Proteomes" id="UP001499915"/>
    </source>
</evidence>
<reference evidence="2 3" key="1">
    <citation type="journal article" date="2019" name="Int. J. Syst. Evol. Microbiol.">
        <title>The Global Catalogue of Microorganisms (GCM) 10K type strain sequencing project: providing services to taxonomists for standard genome sequencing and annotation.</title>
        <authorList>
            <consortium name="The Broad Institute Genomics Platform"/>
            <consortium name="The Broad Institute Genome Sequencing Center for Infectious Disease"/>
            <person name="Wu L."/>
            <person name="Ma J."/>
        </authorList>
    </citation>
    <scope>NUCLEOTIDE SEQUENCE [LARGE SCALE GENOMIC DNA]</scope>
    <source>
        <strain evidence="2 3">JCM 15134</strain>
    </source>
</reference>
<evidence type="ECO:0000259" key="1">
    <source>
        <dbReference type="Pfam" id="PF00561"/>
    </source>
</evidence>